<dbReference type="EMBL" id="CM001882">
    <property type="protein sequence ID" value="EOY03409.1"/>
    <property type="molecule type" value="Genomic_DNA"/>
</dbReference>
<organism evidence="2 3">
    <name type="scientific">Theobroma cacao</name>
    <name type="common">Cacao</name>
    <name type="synonym">Cocoa</name>
    <dbReference type="NCBI Taxonomy" id="3641"/>
    <lineage>
        <taxon>Eukaryota</taxon>
        <taxon>Viridiplantae</taxon>
        <taxon>Streptophyta</taxon>
        <taxon>Embryophyta</taxon>
        <taxon>Tracheophyta</taxon>
        <taxon>Spermatophyta</taxon>
        <taxon>Magnoliopsida</taxon>
        <taxon>eudicotyledons</taxon>
        <taxon>Gunneridae</taxon>
        <taxon>Pentapetalae</taxon>
        <taxon>rosids</taxon>
        <taxon>malvids</taxon>
        <taxon>Malvales</taxon>
        <taxon>Malvaceae</taxon>
        <taxon>Byttnerioideae</taxon>
        <taxon>Theobroma</taxon>
    </lineage>
</organism>
<sequence length="99" mass="10937">MPAKSPPPLSSFSFPFLSHHSAFSSFLLLFWLSFLLSYAQRLLFVSFSSLPLTDFSFSSSLFFLFAFQFVPSIAFNGAIKPTNSTAHATGARKAKPGYI</sequence>
<dbReference type="HOGENOM" id="CLU_2324912_0_0_1"/>
<dbReference type="InParanoid" id="A0A061EM64"/>
<evidence type="ECO:0000313" key="3">
    <source>
        <dbReference type="Proteomes" id="UP000026915"/>
    </source>
</evidence>
<accession>A0A061EM64</accession>
<evidence type="ECO:0000313" key="2">
    <source>
        <dbReference type="EMBL" id="EOY03409.1"/>
    </source>
</evidence>
<protein>
    <submittedName>
        <fullName evidence="2">Uncharacterized protein</fullName>
    </submittedName>
</protein>
<keyword evidence="1" id="KW-0472">Membrane</keyword>
<name>A0A061EM64_THECC</name>
<dbReference type="AlphaFoldDB" id="A0A061EM64"/>
<proteinExistence type="predicted"/>
<keyword evidence="1" id="KW-0812">Transmembrane</keyword>
<feature type="transmembrane region" description="Helical" evidence="1">
    <location>
        <begin position="55"/>
        <end position="75"/>
    </location>
</feature>
<gene>
    <name evidence="2" type="ORF">TCM_018448</name>
</gene>
<dbReference type="Proteomes" id="UP000026915">
    <property type="component" value="Chromosome 4"/>
</dbReference>
<keyword evidence="3" id="KW-1185">Reference proteome</keyword>
<dbReference type="Gramene" id="EOY03409">
    <property type="protein sequence ID" value="EOY03409"/>
    <property type="gene ID" value="TCM_018448"/>
</dbReference>
<reference evidence="2 3" key="1">
    <citation type="journal article" date="2013" name="Genome Biol.">
        <title>The genome sequence of the most widely cultivated cacao type and its use to identify candidate genes regulating pod color.</title>
        <authorList>
            <person name="Motamayor J.C."/>
            <person name="Mockaitis K."/>
            <person name="Schmutz J."/>
            <person name="Haiminen N."/>
            <person name="Iii D.L."/>
            <person name="Cornejo O."/>
            <person name="Findley S.D."/>
            <person name="Zheng P."/>
            <person name="Utro F."/>
            <person name="Royaert S."/>
            <person name="Saski C."/>
            <person name="Jenkins J."/>
            <person name="Podicheti R."/>
            <person name="Zhao M."/>
            <person name="Scheffler B.E."/>
            <person name="Stack J.C."/>
            <person name="Feltus F.A."/>
            <person name="Mustiga G.M."/>
            <person name="Amores F."/>
            <person name="Phillips W."/>
            <person name="Marelli J.P."/>
            <person name="May G.D."/>
            <person name="Shapiro H."/>
            <person name="Ma J."/>
            <person name="Bustamante C.D."/>
            <person name="Schnell R.J."/>
            <person name="Main D."/>
            <person name="Gilbert D."/>
            <person name="Parida L."/>
            <person name="Kuhn D.N."/>
        </authorList>
    </citation>
    <scope>NUCLEOTIDE SEQUENCE [LARGE SCALE GENOMIC DNA]</scope>
    <source>
        <strain evidence="3">cv. Matina 1-6</strain>
    </source>
</reference>
<evidence type="ECO:0000256" key="1">
    <source>
        <dbReference type="SAM" id="Phobius"/>
    </source>
</evidence>
<keyword evidence="1" id="KW-1133">Transmembrane helix</keyword>